<evidence type="ECO:0000256" key="5">
    <source>
        <dbReference type="ARBA" id="ARBA00023004"/>
    </source>
</evidence>
<dbReference type="GO" id="GO:0020037">
    <property type="term" value="F:heme binding"/>
    <property type="evidence" value="ECO:0007669"/>
    <property type="project" value="InterPro"/>
</dbReference>
<evidence type="ECO:0000313" key="7">
    <source>
        <dbReference type="EMBL" id="KCW66310.1"/>
    </source>
</evidence>
<dbReference type="InterPro" id="IPR050651">
    <property type="entry name" value="Plant_Cytochrome_P450_Monoox"/>
</dbReference>
<dbReference type="PANTHER" id="PTHR47947">
    <property type="entry name" value="CYTOCHROME P450 82C3-RELATED"/>
    <property type="match status" value="1"/>
</dbReference>
<protein>
    <submittedName>
        <fullName evidence="7">Uncharacterized protein</fullName>
    </submittedName>
</protein>
<evidence type="ECO:0000256" key="4">
    <source>
        <dbReference type="ARBA" id="ARBA00023002"/>
    </source>
</evidence>
<keyword evidence="3" id="KW-0479">Metal-binding</keyword>
<keyword evidence="4" id="KW-0560">Oxidoreductase</keyword>
<sequence>MCEFLPFLRWMRPKRMEEKLMALQKKRDEFMQSLLMRAGPVGAMSHRRRADGGKKKTLIQVLLSLQETEPEYYKDEVIKSLMVVSLFTFRLLVFFS</sequence>
<evidence type="ECO:0000256" key="1">
    <source>
        <dbReference type="ARBA" id="ARBA00010617"/>
    </source>
</evidence>
<evidence type="ECO:0000256" key="3">
    <source>
        <dbReference type="ARBA" id="ARBA00022723"/>
    </source>
</evidence>
<dbReference type="PANTHER" id="PTHR47947:SF3">
    <property type="entry name" value="CYTOCHROME P450 81D1-LIKE"/>
    <property type="match status" value="1"/>
</dbReference>
<evidence type="ECO:0000256" key="6">
    <source>
        <dbReference type="ARBA" id="ARBA00023033"/>
    </source>
</evidence>
<organism evidence="7">
    <name type="scientific">Eucalyptus grandis</name>
    <name type="common">Flooded gum</name>
    <dbReference type="NCBI Taxonomy" id="71139"/>
    <lineage>
        <taxon>Eukaryota</taxon>
        <taxon>Viridiplantae</taxon>
        <taxon>Streptophyta</taxon>
        <taxon>Embryophyta</taxon>
        <taxon>Tracheophyta</taxon>
        <taxon>Spermatophyta</taxon>
        <taxon>Magnoliopsida</taxon>
        <taxon>eudicotyledons</taxon>
        <taxon>Gunneridae</taxon>
        <taxon>Pentapetalae</taxon>
        <taxon>rosids</taxon>
        <taxon>malvids</taxon>
        <taxon>Myrtales</taxon>
        <taxon>Myrtaceae</taxon>
        <taxon>Myrtoideae</taxon>
        <taxon>Eucalypteae</taxon>
        <taxon>Eucalyptus</taxon>
    </lineage>
</organism>
<reference evidence="7" key="1">
    <citation type="submission" date="2013-07" db="EMBL/GenBank/DDBJ databases">
        <title>The genome of Eucalyptus grandis.</title>
        <authorList>
            <person name="Schmutz J."/>
            <person name="Hayes R."/>
            <person name="Myburg A."/>
            <person name="Tuskan G."/>
            <person name="Grattapaglia D."/>
            <person name="Rokhsar D.S."/>
        </authorList>
    </citation>
    <scope>NUCLEOTIDE SEQUENCE</scope>
    <source>
        <tissue evidence="7">Leaf extractions</tissue>
    </source>
</reference>
<dbReference type="Gene3D" id="1.10.630.10">
    <property type="entry name" value="Cytochrome P450"/>
    <property type="match status" value="1"/>
</dbReference>
<dbReference type="GO" id="GO:0016705">
    <property type="term" value="F:oxidoreductase activity, acting on paired donors, with incorporation or reduction of molecular oxygen"/>
    <property type="evidence" value="ECO:0007669"/>
    <property type="project" value="InterPro"/>
</dbReference>
<evidence type="ECO:0000256" key="2">
    <source>
        <dbReference type="ARBA" id="ARBA00022617"/>
    </source>
</evidence>
<dbReference type="GO" id="GO:0005506">
    <property type="term" value="F:iron ion binding"/>
    <property type="evidence" value="ECO:0007669"/>
    <property type="project" value="InterPro"/>
</dbReference>
<dbReference type="STRING" id="71139.A0A059BKS7"/>
<keyword evidence="6" id="KW-0503">Monooxygenase</keyword>
<dbReference type="InParanoid" id="A0A059BKS7"/>
<name>A0A059BKS7_EUCGR</name>
<keyword evidence="5" id="KW-0408">Iron</keyword>
<proteinExistence type="inferred from homology"/>
<accession>A0A059BKS7</accession>
<gene>
    <name evidence="7" type="ORF">EUGRSUZ_F00135</name>
</gene>
<keyword evidence="2" id="KW-0349">Heme</keyword>
<dbReference type="AlphaFoldDB" id="A0A059BKS7"/>
<dbReference type="OMA" id="ACFNWER"/>
<dbReference type="EMBL" id="KK198758">
    <property type="protein sequence ID" value="KCW66310.1"/>
    <property type="molecule type" value="Genomic_DNA"/>
</dbReference>
<dbReference type="InterPro" id="IPR036396">
    <property type="entry name" value="Cyt_P450_sf"/>
</dbReference>
<dbReference type="GO" id="GO:0004497">
    <property type="term" value="F:monooxygenase activity"/>
    <property type="evidence" value="ECO:0007669"/>
    <property type="project" value="UniProtKB-KW"/>
</dbReference>
<dbReference type="Gramene" id="KCW66310">
    <property type="protein sequence ID" value="KCW66310"/>
    <property type="gene ID" value="EUGRSUZ_F00135"/>
</dbReference>
<comment type="similarity">
    <text evidence="1">Belongs to the cytochrome P450 family.</text>
</comment>